<proteinExistence type="predicted"/>
<evidence type="ECO:0000313" key="2">
    <source>
        <dbReference type="Proteomes" id="UP000016928"/>
    </source>
</evidence>
<organism evidence="1 2">
    <name type="scientific">Fusarium oxysporum f. sp. cubense (strain race 1)</name>
    <name type="common">Panama disease fungus</name>
    <dbReference type="NCBI Taxonomy" id="1229664"/>
    <lineage>
        <taxon>Eukaryota</taxon>
        <taxon>Fungi</taxon>
        <taxon>Dikarya</taxon>
        <taxon>Ascomycota</taxon>
        <taxon>Pezizomycotina</taxon>
        <taxon>Sordariomycetes</taxon>
        <taxon>Hypocreomycetidae</taxon>
        <taxon>Hypocreales</taxon>
        <taxon>Nectriaceae</taxon>
        <taxon>Fusarium</taxon>
        <taxon>Fusarium oxysporum species complex</taxon>
    </lineage>
</organism>
<protein>
    <submittedName>
        <fullName evidence="1">Uncharacterized protein</fullName>
    </submittedName>
</protein>
<dbReference type="AlphaFoldDB" id="N4UFG1"/>
<dbReference type="Proteomes" id="UP000016928">
    <property type="component" value="Unassembled WGS sequence"/>
</dbReference>
<reference evidence="2" key="1">
    <citation type="submission" date="2012-09" db="EMBL/GenBank/DDBJ databases">
        <title>Genome sequencing and comparative transcriptomics of race 1 and race 4 of banana pathogen: Fusarium oxysporum f. sp. cubense.</title>
        <authorList>
            <person name="Fang X."/>
            <person name="Huang J."/>
        </authorList>
    </citation>
    <scope>NUCLEOTIDE SEQUENCE [LARGE SCALE GENOMIC DNA]</scope>
    <source>
        <strain evidence="2">race 1</strain>
    </source>
</reference>
<name>N4UFG1_FUSC1</name>
<evidence type="ECO:0000313" key="1">
    <source>
        <dbReference type="EMBL" id="ENH68785.1"/>
    </source>
</evidence>
<accession>N4UFG1</accession>
<dbReference type="VEuPathDB" id="FungiDB:FOC1_g10014573"/>
<dbReference type="HOGENOM" id="CLU_2573942_0_0_1"/>
<gene>
    <name evidence="1" type="ORF">FOC1_g10014573</name>
</gene>
<reference evidence="2" key="2">
    <citation type="journal article" date="2014" name="PLoS ONE">
        <title>Genome and Transcriptome Analysis of the Fungal Pathogen Fusarium oxysporum f. sp. cubense Causing Banana Vascular Wilt Disease.</title>
        <authorList>
            <person name="Guo L."/>
            <person name="Han L."/>
            <person name="Yang L."/>
            <person name="Zeng H."/>
            <person name="Fan D."/>
            <person name="Zhu Y."/>
            <person name="Feng Y."/>
            <person name="Wang G."/>
            <person name="Peng C."/>
            <person name="Jiang X."/>
            <person name="Zhou D."/>
            <person name="Ni P."/>
            <person name="Liang C."/>
            <person name="Liu L."/>
            <person name="Wang J."/>
            <person name="Mao C."/>
            <person name="Fang X."/>
            <person name="Peng M."/>
            <person name="Huang J."/>
        </authorList>
    </citation>
    <scope>NUCLEOTIDE SEQUENCE [LARGE SCALE GENOMIC DNA]</scope>
    <source>
        <strain evidence="2">race 1</strain>
    </source>
</reference>
<sequence length="85" mass="9926">MLDEIASSNGLDRYALYPVQAQHIGIDSARKTTKDEAQAIWSMAFENQNPIILKKEHRKLLEKYELWREKVELDALDSMYLDELS</sequence>
<dbReference type="OMA" id="MAFENQN"/>
<dbReference type="EMBL" id="KB730248">
    <property type="protein sequence ID" value="ENH68785.1"/>
    <property type="molecule type" value="Genomic_DNA"/>
</dbReference>